<dbReference type="NCBIfam" id="TIGR01560">
    <property type="entry name" value="put_DNA_pack"/>
    <property type="match status" value="1"/>
</dbReference>
<reference evidence="1" key="1">
    <citation type="submission" date="2019-03" db="EMBL/GenBank/DDBJ databases">
        <authorList>
            <person name="Danneels B."/>
        </authorList>
    </citation>
    <scope>NUCLEOTIDE SEQUENCE</scope>
</reference>
<proteinExistence type="predicted"/>
<sequence>MIDPFELVPLDKTLGFLREDLDTPQEAVEIQAQAALDHCLAYCDRADYDSAEALPPRFKACYLMTLSTLWNHRDAATKLDLKANPVLQDMLYSMRDLRDKTAEEA</sequence>
<name>A0A484VAH9_9ZZZZ</name>
<accession>A0A484VAH9</accession>
<dbReference type="AlphaFoldDB" id="A0A484VAH9"/>
<gene>
    <name evidence="1" type="ORF">RAN3_1888</name>
</gene>
<evidence type="ECO:0000313" key="1">
    <source>
        <dbReference type="EMBL" id="VFR96528.1"/>
    </source>
</evidence>
<organism evidence="1">
    <name type="scientific">plant metagenome</name>
    <dbReference type="NCBI Taxonomy" id="1297885"/>
    <lineage>
        <taxon>unclassified sequences</taxon>
        <taxon>metagenomes</taxon>
        <taxon>organismal metagenomes</taxon>
    </lineage>
</organism>
<dbReference type="Gene3D" id="1.10.3230.30">
    <property type="entry name" value="Phage gp6-like head-tail connector protein"/>
    <property type="match status" value="1"/>
</dbReference>
<dbReference type="CDD" id="cd08054">
    <property type="entry name" value="gp6"/>
    <property type="match status" value="1"/>
</dbReference>
<dbReference type="EMBL" id="CAADIO010000049">
    <property type="protein sequence ID" value="VFR96528.1"/>
    <property type="molecule type" value="Genomic_DNA"/>
</dbReference>
<protein>
    <recommendedName>
        <fullName evidence="2">Phage protein</fullName>
    </recommendedName>
</protein>
<evidence type="ECO:0008006" key="2">
    <source>
        <dbReference type="Google" id="ProtNLM"/>
    </source>
</evidence>
<dbReference type="InterPro" id="IPR006450">
    <property type="entry name" value="Phage_HK97_gp6-like"/>
</dbReference>